<organism evidence="3 4">
    <name type="scientific">Armillaria ostoyae</name>
    <name type="common">Armillaria root rot fungus</name>
    <dbReference type="NCBI Taxonomy" id="47428"/>
    <lineage>
        <taxon>Eukaryota</taxon>
        <taxon>Fungi</taxon>
        <taxon>Dikarya</taxon>
        <taxon>Basidiomycota</taxon>
        <taxon>Agaricomycotina</taxon>
        <taxon>Agaricomycetes</taxon>
        <taxon>Agaricomycetidae</taxon>
        <taxon>Agaricales</taxon>
        <taxon>Marasmiineae</taxon>
        <taxon>Physalacriaceae</taxon>
        <taxon>Armillaria</taxon>
    </lineage>
</organism>
<accession>A0A284RYP9</accession>
<dbReference type="PANTHER" id="PTHR12817">
    <property type="entry name" value="TRAFFICKING PROTEIN PARTICLE COMPLEX SUBUNIT 6B"/>
    <property type="match status" value="1"/>
</dbReference>
<evidence type="ECO:0000313" key="3">
    <source>
        <dbReference type="EMBL" id="SJL13895.1"/>
    </source>
</evidence>
<feature type="compositionally biased region" description="Pro residues" evidence="2">
    <location>
        <begin position="55"/>
        <end position="64"/>
    </location>
</feature>
<dbReference type="PANTHER" id="PTHR12817:SF0">
    <property type="entry name" value="GEO08327P1"/>
    <property type="match status" value="1"/>
</dbReference>
<protein>
    <submittedName>
        <fullName evidence="3">Uncharacterized protein</fullName>
    </submittedName>
</protein>
<dbReference type="STRING" id="47428.A0A284RYP9"/>
<dbReference type="InterPro" id="IPR037992">
    <property type="entry name" value="TRAPPC6/Trs33"/>
</dbReference>
<keyword evidence="4" id="KW-1185">Reference proteome</keyword>
<evidence type="ECO:0000313" key="4">
    <source>
        <dbReference type="Proteomes" id="UP000219338"/>
    </source>
</evidence>
<dbReference type="Pfam" id="PF04051">
    <property type="entry name" value="TRAPP"/>
    <property type="match status" value="1"/>
</dbReference>
<dbReference type="GO" id="GO:0005802">
    <property type="term" value="C:trans-Golgi network"/>
    <property type="evidence" value="ECO:0007669"/>
    <property type="project" value="TreeGrafter"/>
</dbReference>
<proteinExistence type="inferred from homology"/>
<dbReference type="GO" id="GO:0006888">
    <property type="term" value="P:endoplasmic reticulum to Golgi vesicle-mediated transport"/>
    <property type="evidence" value="ECO:0007669"/>
    <property type="project" value="TreeGrafter"/>
</dbReference>
<dbReference type="InterPro" id="IPR024096">
    <property type="entry name" value="NO_sig/Golgi_transp_ligand-bd"/>
</dbReference>
<feature type="region of interest" description="Disordered" evidence="2">
    <location>
        <begin position="52"/>
        <end position="71"/>
    </location>
</feature>
<evidence type="ECO:0000256" key="2">
    <source>
        <dbReference type="SAM" id="MobiDB-lite"/>
    </source>
</evidence>
<dbReference type="InterPro" id="IPR007194">
    <property type="entry name" value="TRAPP_component"/>
</dbReference>
<sequence length="273" mass="30232">MASLAVMAEPPARHVDGAMMDYFMIELVNTVRESSAVAMARAKKIEQEMVESGLLPPPAPPAPVLPLKDNPRDSLTSIASRNSASAKANPASEAEEAVRVRLEAIGMHVGANFTERLCLEKMLFSETLDAVKFICKDIWTACWDKQVDNLRTNHRGVYVLQDNSFKSISHLSSWKGREDALQQAKMVILLLSPDHAILIDDILQYVALPAGIIKGALSRLGYNGSVAPEVTSLPQCKFYRIIHVRALTDRLDQVPSKSNFQSRKIKHCVTRQI</sequence>
<name>A0A284RYP9_ARMOS</name>
<dbReference type="Gene3D" id="3.30.1380.20">
    <property type="entry name" value="Trafficking protein particle complex subunit 3"/>
    <property type="match status" value="1"/>
</dbReference>
<dbReference type="CDD" id="cd14944">
    <property type="entry name" value="TRAPPC6A_Trs33"/>
    <property type="match status" value="1"/>
</dbReference>
<dbReference type="GO" id="GO:0030008">
    <property type="term" value="C:TRAPP complex"/>
    <property type="evidence" value="ECO:0007669"/>
    <property type="project" value="TreeGrafter"/>
</dbReference>
<dbReference type="Proteomes" id="UP000219338">
    <property type="component" value="Unassembled WGS sequence"/>
</dbReference>
<dbReference type="SUPFAM" id="SSF111126">
    <property type="entry name" value="Ligand-binding domain in the NO signalling and Golgi transport"/>
    <property type="match status" value="1"/>
</dbReference>
<dbReference type="OMA" id="AMDYFLI"/>
<comment type="similarity">
    <text evidence="1">Belongs to the TRAPP small subunits family. BET3 subfamily.</text>
</comment>
<dbReference type="EMBL" id="FUEG01000021">
    <property type="protein sequence ID" value="SJL13895.1"/>
    <property type="molecule type" value="Genomic_DNA"/>
</dbReference>
<dbReference type="AlphaFoldDB" id="A0A284RYP9"/>
<reference evidence="4" key="1">
    <citation type="journal article" date="2017" name="Nat. Ecol. Evol.">
        <title>Genome expansion and lineage-specific genetic innovations in the forest pathogenic fungi Armillaria.</title>
        <authorList>
            <person name="Sipos G."/>
            <person name="Prasanna A.N."/>
            <person name="Walter M.C."/>
            <person name="O'Connor E."/>
            <person name="Balint B."/>
            <person name="Krizsan K."/>
            <person name="Kiss B."/>
            <person name="Hess J."/>
            <person name="Varga T."/>
            <person name="Slot J."/>
            <person name="Riley R."/>
            <person name="Boka B."/>
            <person name="Rigling D."/>
            <person name="Barry K."/>
            <person name="Lee J."/>
            <person name="Mihaltcheva S."/>
            <person name="LaButti K."/>
            <person name="Lipzen A."/>
            <person name="Waldron R."/>
            <person name="Moloney N.M."/>
            <person name="Sperisen C."/>
            <person name="Kredics L."/>
            <person name="Vagvoelgyi C."/>
            <person name="Patrignani A."/>
            <person name="Fitzpatrick D."/>
            <person name="Nagy I."/>
            <person name="Doyle S."/>
            <person name="Anderson J.B."/>
            <person name="Grigoriev I.V."/>
            <person name="Gueldener U."/>
            <person name="Muensterkoetter M."/>
            <person name="Nagy L.G."/>
        </authorList>
    </citation>
    <scope>NUCLEOTIDE SEQUENCE [LARGE SCALE GENOMIC DNA]</scope>
    <source>
        <strain evidence="4">C18/9</strain>
    </source>
</reference>
<dbReference type="GO" id="GO:0005801">
    <property type="term" value="C:cis-Golgi network"/>
    <property type="evidence" value="ECO:0007669"/>
    <property type="project" value="TreeGrafter"/>
</dbReference>
<evidence type="ECO:0000256" key="1">
    <source>
        <dbReference type="ARBA" id="ARBA00006218"/>
    </source>
</evidence>
<dbReference type="OrthoDB" id="941624at2759"/>
<gene>
    <name evidence="3" type="ORF">ARMOST_17344</name>
</gene>